<comment type="caution">
    <text evidence="1">The sequence shown here is derived from an EMBL/GenBank/DDBJ whole genome shotgun (WGS) entry which is preliminary data.</text>
</comment>
<dbReference type="AlphaFoldDB" id="A0AAN8RR30"/>
<name>A0AAN8RR30_9PEZI</name>
<sequence length="172" mass="18943">MTALPAEVQNINSFYQACLDSAGEGPNIGNPVLPKALGRLSKAYSDAGGHPRPISEQMTVGEVFLFCTECLWFFSQKNPEQVVLLYTAFVKANYTYWLNLPTKVTWKLDFQVMATQATNDTADVQLIVSLAQNHEARYAICKQAASVTIGFYGSTSSVGMQADAQWDKIMQS</sequence>
<evidence type="ECO:0000313" key="2">
    <source>
        <dbReference type="Proteomes" id="UP001307849"/>
    </source>
</evidence>
<reference evidence="1 2" key="1">
    <citation type="submission" date="2019-10" db="EMBL/GenBank/DDBJ databases">
        <authorList>
            <person name="Palmer J.M."/>
        </authorList>
    </citation>
    <scope>NUCLEOTIDE SEQUENCE [LARGE SCALE GENOMIC DNA]</scope>
    <source>
        <strain evidence="1 2">TWF506</strain>
    </source>
</reference>
<dbReference type="EMBL" id="JAVHJM010000011">
    <property type="protein sequence ID" value="KAK6502676.1"/>
    <property type="molecule type" value="Genomic_DNA"/>
</dbReference>
<gene>
    <name evidence="1" type="ORF">TWF506_003254</name>
</gene>
<accession>A0AAN8RR30</accession>
<evidence type="ECO:0000313" key="1">
    <source>
        <dbReference type="EMBL" id="KAK6502676.1"/>
    </source>
</evidence>
<protein>
    <submittedName>
        <fullName evidence="1">Uncharacterized protein</fullName>
    </submittedName>
</protein>
<proteinExistence type="predicted"/>
<keyword evidence="2" id="KW-1185">Reference proteome</keyword>
<dbReference type="Proteomes" id="UP001307849">
    <property type="component" value="Unassembled WGS sequence"/>
</dbReference>
<organism evidence="1 2">
    <name type="scientific">Arthrobotrys conoides</name>
    <dbReference type="NCBI Taxonomy" id="74498"/>
    <lineage>
        <taxon>Eukaryota</taxon>
        <taxon>Fungi</taxon>
        <taxon>Dikarya</taxon>
        <taxon>Ascomycota</taxon>
        <taxon>Pezizomycotina</taxon>
        <taxon>Orbiliomycetes</taxon>
        <taxon>Orbiliales</taxon>
        <taxon>Orbiliaceae</taxon>
        <taxon>Arthrobotrys</taxon>
    </lineage>
</organism>